<evidence type="ECO:0000256" key="4">
    <source>
        <dbReference type="ARBA" id="ARBA00022816"/>
    </source>
</evidence>
<evidence type="ECO:0000256" key="5">
    <source>
        <dbReference type="ARBA" id="ARBA00022927"/>
    </source>
</evidence>
<evidence type="ECO:0000259" key="11">
    <source>
        <dbReference type="PROSITE" id="PS50196"/>
    </source>
</evidence>
<dbReference type="Proteomes" id="UP001157974">
    <property type="component" value="Unassembled WGS sequence"/>
</dbReference>
<keyword evidence="8" id="KW-0906">Nuclear pore complex</keyword>
<dbReference type="GO" id="GO:0015031">
    <property type="term" value="P:protein transport"/>
    <property type="evidence" value="ECO:0007669"/>
    <property type="project" value="UniProtKB-KW"/>
</dbReference>
<keyword evidence="2" id="KW-0813">Transport</keyword>
<evidence type="ECO:0000256" key="7">
    <source>
        <dbReference type="ARBA" id="ARBA00023010"/>
    </source>
</evidence>
<keyword evidence="4" id="KW-0509">mRNA transport</keyword>
<dbReference type="AlphaFoldDB" id="A0AAV8UPQ8"/>
<feature type="region of interest" description="Disordered" evidence="10">
    <location>
        <begin position="244"/>
        <end position="290"/>
    </location>
</feature>
<evidence type="ECO:0000256" key="2">
    <source>
        <dbReference type="ARBA" id="ARBA00022448"/>
    </source>
</evidence>
<feature type="compositionally biased region" description="Polar residues" evidence="10">
    <location>
        <begin position="217"/>
        <end position="230"/>
    </location>
</feature>
<gene>
    <name evidence="12" type="ORF">NDN08_001009</name>
</gene>
<dbReference type="PROSITE" id="PS50196">
    <property type="entry name" value="RANBD1"/>
    <property type="match status" value="1"/>
</dbReference>
<evidence type="ECO:0000256" key="10">
    <source>
        <dbReference type="SAM" id="MobiDB-lite"/>
    </source>
</evidence>
<feature type="domain" description="RanBD1" evidence="11">
    <location>
        <begin position="261"/>
        <end position="396"/>
    </location>
</feature>
<keyword evidence="6" id="KW-0007">Acetylation</keyword>
<comment type="caution">
    <text evidence="12">The sequence shown here is derived from an EMBL/GenBank/DDBJ whole genome shotgun (WGS) entry which is preliminary data.</text>
</comment>
<dbReference type="InterPro" id="IPR011993">
    <property type="entry name" value="PH-like_dom_sf"/>
</dbReference>
<dbReference type="Pfam" id="PF08911">
    <property type="entry name" value="NUP50"/>
    <property type="match status" value="1"/>
</dbReference>
<evidence type="ECO:0000256" key="1">
    <source>
        <dbReference type="ARBA" id="ARBA00004567"/>
    </source>
</evidence>
<evidence type="ECO:0000313" key="13">
    <source>
        <dbReference type="Proteomes" id="UP001157974"/>
    </source>
</evidence>
<evidence type="ECO:0000256" key="9">
    <source>
        <dbReference type="ARBA" id="ARBA00023242"/>
    </source>
</evidence>
<dbReference type="InterPro" id="IPR000156">
    <property type="entry name" value="Ran_bind_dom"/>
</dbReference>
<dbReference type="PANTHER" id="PTHR23138">
    <property type="entry name" value="RAN BINDING PROTEIN"/>
    <property type="match status" value="1"/>
</dbReference>
<keyword evidence="3" id="KW-0677">Repeat</keyword>
<organism evidence="12 13">
    <name type="scientific">Rhodosorus marinus</name>
    <dbReference type="NCBI Taxonomy" id="101924"/>
    <lineage>
        <taxon>Eukaryota</taxon>
        <taxon>Rhodophyta</taxon>
        <taxon>Stylonematophyceae</taxon>
        <taxon>Stylonematales</taxon>
        <taxon>Stylonemataceae</taxon>
        <taxon>Rhodosorus</taxon>
    </lineage>
</organism>
<dbReference type="InterPro" id="IPR015007">
    <property type="entry name" value="NUP2/50/61"/>
</dbReference>
<name>A0AAV8UPQ8_9RHOD</name>
<dbReference type="Gene3D" id="2.30.29.30">
    <property type="entry name" value="Pleckstrin-homology domain (PH domain)/Phosphotyrosine-binding domain (PTB)"/>
    <property type="match status" value="1"/>
</dbReference>
<dbReference type="SMART" id="SM00160">
    <property type="entry name" value="RanBD"/>
    <property type="match status" value="1"/>
</dbReference>
<keyword evidence="9" id="KW-0539">Nucleus</keyword>
<feature type="compositionally biased region" description="Polar residues" evidence="10">
    <location>
        <begin position="262"/>
        <end position="275"/>
    </location>
</feature>
<dbReference type="GO" id="GO:0051028">
    <property type="term" value="P:mRNA transport"/>
    <property type="evidence" value="ECO:0007669"/>
    <property type="project" value="UniProtKB-KW"/>
</dbReference>
<evidence type="ECO:0000256" key="6">
    <source>
        <dbReference type="ARBA" id="ARBA00022990"/>
    </source>
</evidence>
<feature type="compositionally biased region" description="Basic and acidic residues" evidence="10">
    <location>
        <begin position="168"/>
        <end position="189"/>
    </location>
</feature>
<dbReference type="EMBL" id="JAMWBK010000005">
    <property type="protein sequence ID" value="KAJ8904491.1"/>
    <property type="molecule type" value="Genomic_DNA"/>
</dbReference>
<accession>A0AAV8UPQ8</accession>
<keyword evidence="13" id="KW-1185">Reference proteome</keyword>
<evidence type="ECO:0000256" key="3">
    <source>
        <dbReference type="ARBA" id="ARBA00022737"/>
    </source>
</evidence>
<keyword evidence="5" id="KW-0653">Protein transport</keyword>
<proteinExistence type="predicted"/>
<reference evidence="12 13" key="1">
    <citation type="journal article" date="2023" name="Nat. Commun.">
        <title>Origin of minicircular mitochondrial genomes in red algae.</title>
        <authorList>
            <person name="Lee Y."/>
            <person name="Cho C.H."/>
            <person name="Lee Y.M."/>
            <person name="Park S.I."/>
            <person name="Yang J.H."/>
            <person name="West J.A."/>
            <person name="Bhattacharya D."/>
            <person name="Yoon H.S."/>
        </authorList>
    </citation>
    <scope>NUCLEOTIDE SEQUENCE [LARGE SCALE GENOMIC DNA]</scope>
    <source>
        <strain evidence="12 13">CCMP1338</strain>
        <tissue evidence="12">Whole cell</tissue>
    </source>
</reference>
<sequence>MKRKTEIQLTKDMSQADEIPNPEVKASDGTFKVADPSVLAQRKIFTAKRTHLDQDQEAEKIGFFAGLSAPAPSAVQVDSSKDDSRLQADAKREDADEANAGDVSAPTGRSEVERKPASSDGTENPTERAAIGTNVKEMRDPEGTKETPGAAADLAHTSEAFQTSGKTTGKESAQKPAGKEDSVSRKAEHAAQSNGVDKKGLNESWSGPNSEKRAFSFGQSNPSANGQGFSFSAVASEDKPFSFSVPALQQKESDNATPPLLFQSSQPASNAQQGAIQKLRESAVSNGEEMEQAEFRSKAKLYELEGTEKVQWKERGVGQLKLNVGKDSKSARLIMRSEGSLRLILNANLYEDIRLDKANERSVRFSAFDGDMKPTNYLIRLPLKEDLSRLMTAVDDWRSGK</sequence>
<feature type="compositionally biased region" description="Basic and acidic residues" evidence="10">
    <location>
        <begin position="79"/>
        <end position="94"/>
    </location>
</feature>
<protein>
    <recommendedName>
        <fullName evidence="11">RanBD1 domain-containing protein</fullName>
    </recommendedName>
</protein>
<dbReference type="SUPFAM" id="SSF50729">
    <property type="entry name" value="PH domain-like"/>
    <property type="match status" value="1"/>
</dbReference>
<evidence type="ECO:0000313" key="12">
    <source>
        <dbReference type="EMBL" id="KAJ8904491.1"/>
    </source>
</evidence>
<feature type="region of interest" description="Disordered" evidence="10">
    <location>
        <begin position="1"/>
        <end position="30"/>
    </location>
</feature>
<dbReference type="InterPro" id="IPR045255">
    <property type="entry name" value="RanBP1-like"/>
</dbReference>
<feature type="region of interest" description="Disordered" evidence="10">
    <location>
        <begin position="69"/>
        <end position="231"/>
    </location>
</feature>
<keyword evidence="7" id="KW-0811">Translocation</keyword>
<dbReference type="Pfam" id="PF00638">
    <property type="entry name" value="Ran_BP1"/>
    <property type="match status" value="1"/>
</dbReference>
<feature type="compositionally biased region" description="Basic and acidic residues" evidence="10">
    <location>
        <begin position="136"/>
        <end position="145"/>
    </location>
</feature>
<evidence type="ECO:0000256" key="8">
    <source>
        <dbReference type="ARBA" id="ARBA00023132"/>
    </source>
</evidence>
<dbReference type="GO" id="GO:0005643">
    <property type="term" value="C:nuclear pore"/>
    <property type="evidence" value="ECO:0007669"/>
    <property type="project" value="UniProtKB-SubCell"/>
</dbReference>
<comment type="subcellular location">
    <subcellularLocation>
        <location evidence="1">Nucleus</location>
        <location evidence="1">Nuclear pore complex</location>
    </subcellularLocation>
</comment>